<evidence type="ECO:0000313" key="1">
    <source>
        <dbReference type="EMBL" id="JAD69148.1"/>
    </source>
</evidence>
<dbReference type="EMBL" id="GBRH01228747">
    <property type="protein sequence ID" value="JAD69148.1"/>
    <property type="molecule type" value="Transcribed_RNA"/>
</dbReference>
<accession>A0A0A9C3Z6</accession>
<organism evidence="1">
    <name type="scientific">Arundo donax</name>
    <name type="common">Giant reed</name>
    <name type="synonym">Donax arundinaceus</name>
    <dbReference type="NCBI Taxonomy" id="35708"/>
    <lineage>
        <taxon>Eukaryota</taxon>
        <taxon>Viridiplantae</taxon>
        <taxon>Streptophyta</taxon>
        <taxon>Embryophyta</taxon>
        <taxon>Tracheophyta</taxon>
        <taxon>Spermatophyta</taxon>
        <taxon>Magnoliopsida</taxon>
        <taxon>Liliopsida</taxon>
        <taxon>Poales</taxon>
        <taxon>Poaceae</taxon>
        <taxon>PACMAD clade</taxon>
        <taxon>Arundinoideae</taxon>
        <taxon>Arundineae</taxon>
        <taxon>Arundo</taxon>
    </lineage>
</organism>
<reference evidence="1" key="1">
    <citation type="submission" date="2014-09" db="EMBL/GenBank/DDBJ databases">
        <authorList>
            <person name="Magalhaes I.L.F."/>
            <person name="Oliveira U."/>
            <person name="Santos F.R."/>
            <person name="Vidigal T.H.D.A."/>
            <person name="Brescovit A.D."/>
            <person name="Santos A.J."/>
        </authorList>
    </citation>
    <scope>NUCLEOTIDE SEQUENCE</scope>
    <source>
        <tissue evidence="1">Shoot tissue taken approximately 20 cm above the soil surface</tissue>
    </source>
</reference>
<sequence>MGTICFNMGFSILDGNLLSSVQCRIPPFPWATILLITSLYF</sequence>
<name>A0A0A9C3Z6_ARUDO</name>
<proteinExistence type="predicted"/>
<protein>
    <submittedName>
        <fullName evidence="1">Uncharacterized protein</fullName>
    </submittedName>
</protein>
<dbReference type="AlphaFoldDB" id="A0A0A9C3Z6"/>
<reference evidence="1" key="2">
    <citation type="journal article" date="2015" name="Data Brief">
        <title>Shoot transcriptome of the giant reed, Arundo donax.</title>
        <authorList>
            <person name="Barrero R.A."/>
            <person name="Guerrero F.D."/>
            <person name="Moolhuijzen P."/>
            <person name="Goolsby J.A."/>
            <person name="Tidwell J."/>
            <person name="Bellgard S.E."/>
            <person name="Bellgard M.I."/>
        </authorList>
    </citation>
    <scope>NUCLEOTIDE SEQUENCE</scope>
    <source>
        <tissue evidence="1">Shoot tissue taken approximately 20 cm above the soil surface</tissue>
    </source>
</reference>